<dbReference type="SUPFAM" id="SSF50370">
    <property type="entry name" value="Ricin B-like lectins"/>
    <property type="match status" value="1"/>
</dbReference>
<feature type="domain" description="Ricin B lectin" evidence="2">
    <location>
        <begin position="107"/>
        <end position="174"/>
    </location>
</feature>
<evidence type="ECO:0000259" key="2">
    <source>
        <dbReference type="Pfam" id="PF14200"/>
    </source>
</evidence>
<evidence type="ECO:0000313" key="4">
    <source>
        <dbReference type="Proteomes" id="UP001215598"/>
    </source>
</evidence>
<reference evidence="3" key="1">
    <citation type="submission" date="2023-03" db="EMBL/GenBank/DDBJ databases">
        <title>Massive genome expansion in bonnet fungi (Mycena s.s.) driven by repeated elements and novel gene families across ecological guilds.</title>
        <authorList>
            <consortium name="Lawrence Berkeley National Laboratory"/>
            <person name="Harder C.B."/>
            <person name="Miyauchi S."/>
            <person name="Viragh M."/>
            <person name="Kuo A."/>
            <person name="Thoen E."/>
            <person name="Andreopoulos B."/>
            <person name="Lu D."/>
            <person name="Skrede I."/>
            <person name="Drula E."/>
            <person name="Henrissat B."/>
            <person name="Morin E."/>
            <person name="Kohler A."/>
            <person name="Barry K."/>
            <person name="LaButti K."/>
            <person name="Morin E."/>
            <person name="Salamov A."/>
            <person name="Lipzen A."/>
            <person name="Mereny Z."/>
            <person name="Hegedus B."/>
            <person name="Baldrian P."/>
            <person name="Stursova M."/>
            <person name="Weitz H."/>
            <person name="Taylor A."/>
            <person name="Grigoriev I.V."/>
            <person name="Nagy L.G."/>
            <person name="Martin F."/>
            <person name="Kauserud H."/>
        </authorList>
    </citation>
    <scope>NUCLEOTIDE SEQUENCE</scope>
    <source>
        <strain evidence="3">CBHHK182m</strain>
    </source>
</reference>
<dbReference type="Proteomes" id="UP001215598">
    <property type="component" value="Unassembled WGS sequence"/>
</dbReference>
<dbReference type="AlphaFoldDB" id="A0AAD7HLC2"/>
<dbReference type="PROSITE" id="PS50231">
    <property type="entry name" value="RICIN_B_LECTIN"/>
    <property type="match status" value="1"/>
</dbReference>
<dbReference type="InterPro" id="IPR035992">
    <property type="entry name" value="Ricin_B-like_lectins"/>
</dbReference>
<proteinExistence type="predicted"/>
<evidence type="ECO:0000256" key="1">
    <source>
        <dbReference type="SAM" id="SignalP"/>
    </source>
</evidence>
<name>A0AAD7HLC2_9AGAR</name>
<protein>
    <submittedName>
        <fullName evidence="3">Ricin B lectin domain-containing protein</fullName>
    </submittedName>
</protein>
<dbReference type="InterPro" id="IPR000772">
    <property type="entry name" value="Ricin_B_lectin"/>
</dbReference>
<dbReference type="CDD" id="cd00161">
    <property type="entry name" value="beta-trefoil_Ricin-like"/>
    <property type="match status" value="1"/>
</dbReference>
<keyword evidence="1" id="KW-0732">Signal</keyword>
<gene>
    <name evidence="3" type="ORF">B0H16DRAFT_1599045</name>
</gene>
<evidence type="ECO:0000313" key="3">
    <source>
        <dbReference type="EMBL" id="KAJ7723128.1"/>
    </source>
</evidence>
<keyword evidence="4" id="KW-1185">Reference proteome</keyword>
<dbReference type="Pfam" id="PF14200">
    <property type="entry name" value="RicinB_lectin_2"/>
    <property type="match status" value="1"/>
</dbReference>
<accession>A0AAD7HLC2</accession>
<organism evidence="3 4">
    <name type="scientific">Mycena metata</name>
    <dbReference type="NCBI Taxonomy" id="1033252"/>
    <lineage>
        <taxon>Eukaryota</taxon>
        <taxon>Fungi</taxon>
        <taxon>Dikarya</taxon>
        <taxon>Basidiomycota</taxon>
        <taxon>Agaricomycotina</taxon>
        <taxon>Agaricomycetes</taxon>
        <taxon>Agaricomycetidae</taxon>
        <taxon>Agaricales</taxon>
        <taxon>Marasmiineae</taxon>
        <taxon>Mycenaceae</taxon>
        <taxon>Mycena</taxon>
    </lineage>
</organism>
<feature type="chain" id="PRO_5042293214" evidence="1">
    <location>
        <begin position="39"/>
        <end position="194"/>
    </location>
</feature>
<dbReference type="EMBL" id="JARKIB010000213">
    <property type="protein sequence ID" value="KAJ7723128.1"/>
    <property type="molecule type" value="Genomic_DNA"/>
</dbReference>
<feature type="signal peptide" evidence="1">
    <location>
        <begin position="1"/>
        <end position="38"/>
    </location>
</feature>
<dbReference type="Gene3D" id="2.80.10.50">
    <property type="match status" value="1"/>
</dbReference>
<sequence length="194" mass="19827">MTLQSLRDIPIPINEPAMAFNRSLISLILAALSLSISAQAPDEPWPGQSLVYDTAVSTGPVGGCLTASSNADGAPVIISGCFDGEASVSNTWVATNGTGIGTLQIFGDKCLDVTNGVDADGTPLQISTCVAGDAGQQWISAGQVGGTPHIVWAGQNKCVTVPNGDATAGTVLQITECDATFNSIDQNWGIAIQH</sequence>
<comment type="caution">
    <text evidence="3">The sequence shown here is derived from an EMBL/GenBank/DDBJ whole genome shotgun (WGS) entry which is preliminary data.</text>
</comment>